<feature type="domain" description="MucBP" evidence="4">
    <location>
        <begin position="485"/>
        <end position="512"/>
    </location>
</feature>
<dbReference type="Pfam" id="PF06458">
    <property type="entry name" value="MucBP"/>
    <property type="match status" value="1"/>
</dbReference>
<evidence type="ECO:0000256" key="3">
    <source>
        <dbReference type="SAM" id="SignalP"/>
    </source>
</evidence>
<evidence type="ECO:0000256" key="2">
    <source>
        <dbReference type="SAM" id="MobiDB-lite"/>
    </source>
</evidence>
<feature type="compositionally biased region" description="Low complexity" evidence="2">
    <location>
        <begin position="66"/>
        <end position="76"/>
    </location>
</feature>
<dbReference type="InterPro" id="IPR013783">
    <property type="entry name" value="Ig-like_fold"/>
</dbReference>
<dbReference type="RefSeq" id="WP_010829326.1">
    <property type="nucleotide sequence ID" value="NZ_KB944858.1"/>
</dbReference>
<dbReference type="Gene3D" id="3.10.20.320">
    <property type="entry name" value="Putative peptidoglycan bound protein (lpxtg motif)"/>
    <property type="match status" value="1"/>
</dbReference>
<dbReference type="Proteomes" id="UP000013638">
    <property type="component" value="Unassembled WGS sequence"/>
</dbReference>
<protein>
    <recommendedName>
        <fullName evidence="8">Pesticidal crystal protein Cry22Aa Ig-like domain-containing protein</fullName>
    </recommendedName>
</protein>
<name>R3HHM4_ENTFL</name>
<feature type="chain" id="PRO_5004359050" description="Pesticidal crystal protein Cry22Aa Ig-like domain-containing protein" evidence="3">
    <location>
        <begin position="29"/>
        <end position="512"/>
    </location>
</feature>
<feature type="region of interest" description="Disordered" evidence="2">
    <location>
        <begin position="33"/>
        <end position="84"/>
    </location>
</feature>
<dbReference type="EMBL" id="ASDZ01000057">
    <property type="protein sequence ID" value="EOK04982.1"/>
    <property type="molecule type" value="Genomic_DNA"/>
</dbReference>
<evidence type="ECO:0000313" key="6">
    <source>
        <dbReference type="EMBL" id="EOK04982.1"/>
    </source>
</evidence>
<proteinExistence type="predicted"/>
<feature type="domain" description="Pesticidal crystal protein Cry22Aa Ig-like" evidence="5">
    <location>
        <begin position="427"/>
        <end position="478"/>
    </location>
</feature>
<organism evidence="6 7">
    <name type="scientific">Enterococcus faecalis ATCC 6055</name>
    <dbReference type="NCBI Taxonomy" id="1169311"/>
    <lineage>
        <taxon>Bacteria</taxon>
        <taxon>Bacillati</taxon>
        <taxon>Bacillota</taxon>
        <taxon>Bacilli</taxon>
        <taxon>Lactobacillales</taxon>
        <taxon>Enterococcaceae</taxon>
        <taxon>Enterococcus</taxon>
    </lineage>
</organism>
<evidence type="ECO:0000313" key="7">
    <source>
        <dbReference type="Proteomes" id="UP000013638"/>
    </source>
</evidence>
<evidence type="ECO:0008006" key="8">
    <source>
        <dbReference type="Google" id="ProtNLM"/>
    </source>
</evidence>
<dbReference type="InterPro" id="IPR009459">
    <property type="entry name" value="MucBP_dom"/>
</dbReference>
<evidence type="ECO:0000256" key="1">
    <source>
        <dbReference type="ARBA" id="ARBA00022737"/>
    </source>
</evidence>
<keyword evidence="1" id="KW-0677">Repeat</keyword>
<dbReference type="Gene3D" id="2.60.40.10">
    <property type="entry name" value="Immunoglobulins"/>
    <property type="match status" value="1"/>
</dbReference>
<sequence length="512" mass="55601">MKKEKALTILSLLVLTSTPLLTASNAFAESEISSNLETKQEVPSQSKTNSTGITTINGKNEEDTTESNSQESTNSSDRIDLKSTSARSLDNTGISLSAINLNKEVNSQSLVSLTYSIKTTSEKGIEKGDSIVLNIPGTGLNYESIDIQGLPSYFTQSIDAVNSQIVLTATQDVDYESESASVFTITGNPTKTDENTDVPKPISYPVTSSYIPINGEVVNLIPNDTVLLVKNVSSNYSGATGQISPGLENGKLFDNSNYSNNFKGMLDKDTGYFVSNQNAQLFSALSFNSSKYKISESFGHVTSNFEIDPSTIRKSYSDGGINDGINIVMDSDNKGFTYTIKDMPLYPNKGWAQYISFFVLTNSSSDEVTARNDYKITNELGETTQGFNVKKGIYGVNPEGKFVPRIIGEDTKVYTSDPKLDLLSLVKATDIKDGDITKSIKVENDGEFNQSKIGNYSIIYSVTNSDGVTTKKTITITVLYKDAKPVTVNYVDEEGNTLSESDTLNGKVGLPY</sequence>
<dbReference type="InterPro" id="IPR032179">
    <property type="entry name" value="Cry22Aa_Ig-like"/>
</dbReference>
<evidence type="ECO:0000259" key="4">
    <source>
        <dbReference type="Pfam" id="PF06458"/>
    </source>
</evidence>
<gene>
    <name evidence="6" type="ORF">WOU_03204</name>
</gene>
<accession>R3HHM4</accession>
<keyword evidence="3" id="KW-0732">Signal</keyword>
<dbReference type="Pfam" id="PF16403">
    <property type="entry name" value="Bact_surface_Ig-like"/>
    <property type="match status" value="1"/>
</dbReference>
<dbReference type="AlphaFoldDB" id="R3HHM4"/>
<feature type="non-terminal residue" evidence="6">
    <location>
        <position position="512"/>
    </location>
</feature>
<reference evidence="6 7" key="1">
    <citation type="submission" date="2013-02" db="EMBL/GenBank/DDBJ databases">
        <title>The Genome Sequence of Enterococcus faecalis ATCC_6055.</title>
        <authorList>
            <consortium name="The Broad Institute Genome Sequencing Platform"/>
            <consortium name="The Broad Institute Genome Sequencing Center for Infectious Disease"/>
            <person name="Earl A.M."/>
            <person name="Gilmore M.S."/>
            <person name="Lebreton F."/>
            <person name="Walker B."/>
            <person name="Young S.K."/>
            <person name="Zeng Q."/>
            <person name="Gargeya S."/>
            <person name="Fitzgerald M."/>
            <person name="Haas B."/>
            <person name="Abouelleil A."/>
            <person name="Alvarado L."/>
            <person name="Arachchi H.M."/>
            <person name="Berlin A.M."/>
            <person name="Chapman S.B."/>
            <person name="Dewar J."/>
            <person name="Goldberg J."/>
            <person name="Griggs A."/>
            <person name="Gujja S."/>
            <person name="Hansen M."/>
            <person name="Howarth C."/>
            <person name="Imamovic A."/>
            <person name="Larimer J."/>
            <person name="McCowan C."/>
            <person name="Murphy C."/>
            <person name="Neiman D."/>
            <person name="Pearson M."/>
            <person name="Priest M."/>
            <person name="Roberts A."/>
            <person name="Saif S."/>
            <person name="Shea T."/>
            <person name="Sisk P."/>
            <person name="Sykes S."/>
            <person name="Wortman J."/>
            <person name="Nusbaum C."/>
            <person name="Birren B."/>
        </authorList>
    </citation>
    <scope>NUCLEOTIDE SEQUENCE [LARGE SCALE GENOMIC DNA]</scope>
    <source>
        <strain evidence="6 7">ATCC 6055</strain>
    </source>
</reference>
<comment type="caution">
    <text evidence="6">The sequence shown here is derived from an EMBL/GenBank/DDBJ whole genome shotgun (WGS) entry which is preliminary data.</text>
</comment>
<feature type="compositionally biased region" description="Polar residues" evidence="2">
    <location>
        <begin position="33"/>
        <end position="58"/>
    </location>
</feature>
<feature type="signal peptide" evidence="3">
    <location>
        <begin position="1"/>
        <end position="28"/>
    </location>
</feature>
<evidence type="ECO:0000259" key="5">
    <source>
        <dbReference type="Pfam" id="PF16403"/>
    </source>
</evidence>
<dbReference type="HOGENOM" id="CLU_024735_0_0_9"/>